<dbReference type="InterPro" id="IPR032857">
    <property type="entry name" value="ALKBH4"/>
</dbReference>
<evidence type="ECO:0000259" key="1">
    <source>
        <dbReference type="PROSITE" id="PS51471"/>
    </source>
</evidence>
<dbReference type="InterPro" id="IPR037151">
    <property type="entry name" value="AlkB-like_sf"/>
</dbReference>
<dbReference type="GO" id="GO:0016491">
    <property type="term" value="F:oxidoreductase activity"/>
    <property type="evidence" value="ECO:0007669"/>
    <property type="project" value="TreeGrafter"/>
</dbReference>
<dbReference type="PANTHER" id="PTHR12463:SF1">
    <property type="entry name" value="2-OXOGLUTARATE AND FE-DEPENDENT OXYGENASE FAMILY PROTEIN"/>
    <property type="match status" value="1"/>
</dbReference>
<evidence type="ECO:0000313" key="2">
    <source>
        <dbReference type="EMBL" id="AKI79694.1"/>
    </source>
</evidence>
<dbReference type="Gene3D" id="2.60.120.590">
    <property type="entry name" value="Alpha-ketoglutarate-dependent dioxygenase AlkB-like"/>
    <property type="match status" value="1"/>
</dbReference>
<name>A0A0G2Y580_MIMIV</name>
<dbReference type="SUPFAM" id="SSF51197">
    <property type="entry name" value="Clavaminate synthase-like"/>
    <property type="match status" value="1"/>
</dbReference>
<protein>
    <submittedName>
        <fullName evidence="2">Putative fe2OG oxygenase family oxidoreductase</fullName>
    </submittedName>
</protein>
<dbReference type="Pfam" id="PF13532">
    <property type="entry name" value="2OG-FeII_Oxy_2"/>
    <property type="match status" value="1"/>
</dbReference>
<dbReference type="InterPro" id="IPR027450">
    <property type="entry name" value="AlkB-like"/>
</dbReference>
<dbReference type="EMBL" id="KM982401">
    <property type="protein sequence ID" value="AKI79694.1"/>
    <property type="molecule type" value="Genomic_DNA"/>
</dbReference>
<dbReference type="PROSITE" id="PS51471">
    <property type="entry name" value="FE2OG_OXY"/>
    <property type="match status" value="1"/>
</dbReference>
<proteinExistence type="predicted"/>
<dbReference type="InterPro" id="IPR005123">
    <property type="entry name" value="Oxoglu/Fe-dep_dioxygenase_dom"/>
</dbReference>
<dbReference type="GO" id="GO:0070988">
    <property type="term" value="P:demethylation"/>
    <property type="evidence" value="ECO:0007669"/>
    <property type="project" value="InterPro"/>
</dbReference>
<organismHost>
    <name type="scientific">Acanthamoeba polyphaga</name>
    <name type="common">Amoeba</name>
    <dbReference type="NCBI Taxonomy" id="5757"/>
</organismHost>
<reference evidence="2 3" key="1">
    <citation type="submission" date="2014-10" db="EMBL/GenBank/DDBJ databases">
        <title>Pan-genome analysis of Brazilian lineage A amoebal mimiviruses.</title>
        <authorList>
            <person name="Assis F.L."/>
            <person name="Abrahao J.S."/>
            <person name="Kroon E.G."/>
            <person name="Dornas F.P."/>
            <person name="Andrade K.R."/>
            <person name="Borato P.V.M."/>
            <person name="Pilotto M.R."/>
            <person name="Benamar S."/>
            <person name="LaScola B."/>
            <person name="Colson P."/>
        </authorList>
    </citation>
    <scope>NUCLEOTIDE SEQUENCE [LARGE SCALE GENOMIC DNA]</scope>
    <source>
        <strain evidence="2 3">Oyster</strain>
    </source>
</reference>
<organism evidence="2 3">
    <name type="scientific">Acanthamoeba polyphaga mimivirus</name>
    <name type="common">APMV</name>
    <dbReference type="NCBI Taxonomy" id="212035"/>
    <lineage>
        <taxon>Viruses</taxon>
        <taxon>Varidnaviria</taxon>
        <taxon>Bamfordvirae</taxon>
        <taxon>Nucleocytoviricota</taxon>
        <taxon>Megaviricetes</taxon>
        <taxon>Imitervirales</taxon>
        <taxon>Mimiviridae</taxon>
        <taxon>Megamimivirinae</taxon>
        <taxon>Mimivirus</taxon>
        <taxon>Mimivirus bradfordmassiliense</taxon>
    </lineage>
</organism>
<evidence type="ECO:0000313" key="3">
    <source>
        <dbReference type="Proteomes" id="UP000241474"/>
    </source>
</evidence>
<dbReference type="PANTHER" id="PTHR12463">
    <property type="entry name" value="OXYGENASE-RELATED"/>
    <property type="match status" value="1"/>
</dbReference>
<accession>A0A0G2Y580</accession>
<dbReference type="Proteomes" id="UP000241474">
    <property type="component" value="Segment"/>
</dbReference>
<dbReference type="GO" id="GO:0032451">
    <property type="term" value="F:demethylase activity"/>
    <property type="evidence" value="ECO:0007669"/>
    <property type="project" value="TreeGrafter"/>
</dbReference>
<sequence length="210" mass="25167">MSKKFKIKRAKNLNGFSIIHDYVTPGQEKKLLKKINESEWVVDYQRRLQYYNYRNELFEPYDLIPIPNKIPKYLDQLINQMILDKIIDQKPDQIIVNEYKPGEGLKPHFDRKDYYQNVIIGLSLGSGTIMEFYKNKPIPEKKKIYIPPRSLYIIKDDARYIWKHGIPPRKYDEINGKKIPRETRISITFRNVIKEKVKHDNIVYPKRSPN</sequence>
<feature type="domain" description="Fe2OG dioxygenase" evidence="1">
    <location>
        <begin position="90"/>
        <end position="193"/>
    </location>
</feature>